<proteinExistence type="predicted"/>
<evidence type="ECO:0000313" key="2">
    <source>
        <dbReference type="Proteomes" id="UP001143856"/>
    </source>
</evidence>
<reference evidence="1" key="1">
    <citation type="submission" date="2022-10" db="EMBL/GenBank/DDBJ databases">
        <title>Genome Sequence of Xylaria curta.</title>
        <authorList>
            <person name="Buettner E."/>
        </authorList>
    </citation>
    <scope>NUCLEOTIDE SEQUENCE</scope>
    <source>
        <strain evidence="1">Babe10</strain>
    </source>
</reference>
<evidence type="ECO:0000313" key="1">
    <source>
        <dbReference type="EMBL" id="KAJ2986025.1"/>
    </source>
</evidence>
<sequence length="93" mass="10137">MPEHNALTVSVPYSHAKKAAIWLIAALGAKQKQKMQRLEALTIVAFAPSDPSFTGTAFDANENQDLAPQSLAPALRRKRELLACPRAVEFVHA</sequence>
<dbReference type="Proteomes" id="UP001143856">
    <property type="component" value="Unassembled WGS sequence"/>
</dbReference>
<name>A0ACC1P558_9PEZI</name>
<organism evidence="1 2">
    <name type="scientific">Xylaria curta</name>
    <dbReference type="NCBI Taxonomy" id="42375"/>
    <lineage>
        <taxon>Eukaryota</taxon>
        <taxon>Fungi</taxon>
        <taxon>Dikarya</taxon>
        <taxon>Ascomycota</taxon>
        <taxon>Pezizomycotina</taxon>
        <taxon>Sordariomycetes</taxon>
        <taxon>Xylariomycetidae</taxon>
        <taxon>Xylariales</taxon>
        <taxon>Xylariaceae</taxon>
        <taxon>Xylaria</taxon>
    </lineage>
</organism>
<dbReference type="EMBL" id="JAPDGR010001008">
    <property type="protein sequence ID" value="KAJ2986025.1"/>
    <property type="molecule type" value="Genomic_DNA"/>
</dbReference>
<keyword evidence="2" id="KW-1185">Reference proteome</keyword>
<comment type="caution">
    <text evidence="1">The sequence shown here is derived from an EMBL/GenBank/DDBJ whole genome shotgun (WGS) entry which is preliminary data.</text>
</comment>
<protein>
    <submittedName>
        <fullName evidence="1">Uncharacterized protein</fullName>
    </submittedName>
</protein>
<gene>
    <name evidence="1" type="ORF">NUW58_g5227</name>
</gene>
<accession>A0ACC1P558</accession>